<dbReference type="Proteomes" id="UP001558613">
    <property type="component" value="Unassembled WGS sequence"/>
</dbReference>
<name>A0ABR3MWX9_9TELE</name>
<accession>A0ABR3MWX9</accession>
<comment type="caution">
    <text evidence="1">The sequence shown here is derived from an EMBL/GenBank/DDBJ whole genome shotgun (WGS) entry which is preliminary data.</text>
</comment>
<sequence length="90" mass="10278">MAADVGSMFQYWKKFDLRRLQTDGSTGHVHIEVIQTLNLFMDRESKHVFTESSSGQISDGYCMDCAQNIPARLIKQNGPHKSNRTEEIKC</sequence>
<gene>
    <name evidence="1" type="ORF">QQF64_031369</name>
</gene>
<keyword evidence="2" id="KW-1185">Reference proteome</keyword>
<organism evidence="1 2">
    <name type="scientific">Cirrhinus molitorella</name>
    <name type="common">mud carp</name>
    <dbReference type="NCBI Taxonomy" id="172907"/>
    <lineage>
        <taxon>Eukaryota</taxon>
        <taxon>Metazoa</taxon>
        <taxon>Chordata</taxon>
        <taxon>Craniata</taxon>
        <taxon>Vertebrata</taxon>
        <taxon>Euteleostomi</taxon>
        <taxon>Actinopterygii</taxon>
        <taxon>Neopterygii</taxon>
        <taxon>Teleostei</taxon>
        <taxon>Ostariophysi</taxon>
        <taxon>Cypriniformes</taxon>
        <taxon>Cyprinidae</taxon>
        <taxon>Labeoninae</taxon>
        <taxon>Labeonini</taxon>
        <taxon>Cirrhinus</taxon>
    </lineage>
</organism>
<proteinExistence type="predicted"/>
<evidence type="ECO:0000313" key="2">
    <source>
        <dbReference type="Proteomes" id="UP001558613"/>
    </source>
</evidence>
<reference evidence="1 2" key="1">
    <citation type="submission" date="2023-09" db="EMBL/GenBank/DDBJ databases">
        <authorList>
            <person name="Wang M."/>
        </authorList>
    </citation>
    <scope>NUCLEOTIDE SEQUENCE [LARGE SCALE GENOMIC DNA]</scope>
    <source>
        <strain evidence="1">GT-2023</strain>
        <tissue evidence="1">Liver</tissue>
    </source>
</reference>
<dbReference type="EMBL" id="JAYMGO010000008">
    <property type="protein sequence ID" value="KAL1269080.1"/>
    <property type="molecule type" value="Genomic_DNA"/>
</dbReference>
<evidence type="ECO:0000313" key="1">
    <source>
        <dbReference type="EMBL" id="KAL1269080.1"/>
    </source>
</evidence>
<protein>
    <submittedName>
        <fullName evidence="1">Uncharacterized protein</fullName>
    </submittedName>
</protein>